<reference evidence="5 6" key="1">
    <citation type="submission" date="2018-01" db="EMBL/GenBank/DDBJ databases">
        <title>Draft genome of the type strain Pseudomonas oceani DSM 100277 isolated from the deep water in Okinawa trough, northwestern Pacific Ocean.</title>
        <authorList>
            <person name="Gomila M."/>
            <person name="Mulet M."/>
            <person name="Garcia-Valdes E."/>
            <person name="Lalucat J."/>
        </authorList>
    </citation>
    <scope>NUCLEOTIDE SEQUENCE [LARGE SCALE GENOMIC DNA]</scope>
    <source>
        <strain evidence="5 6">DSM 100277</strain>
    </source>
</reference>
<dbReference type="OrthoDB" id="9803764at2"/>
<keyword evidence="3" id="KW-0804">Transcription</keyword>
<evidence type="ECO:0000259" key="4">
    <source>
        <dbReference type="PROSITE" id="PS01124"/>
    </source>
</evidence>
<name>A0A2P4EYF7_9GAMM</name>
<dbReference type="SMART" id="SM00342">
    <property type="entry name" value="HTH_ARAC"/>
    <property type="match status" value="1"/>
</dbReference>
<dbReference type="AlphaFoldDB" id="A0A2P4EYF7"/>
<dbReference type="PROSITE" id="PS01124">
    <property type="entry name" value="HTH_ARAC_FAMILY_2"/>
    <property type="match status" value="1"/>
</dbReference>
<keyword evidence="6" id="KW-1185">Reference proteome</keyword>
<feature type="domain" description="HTH araC/xylS-type" evidence="4">
    <location>
        <begin position="230"/>
        <end position="328"/>
    </location>
</feature>
<dbReference type="PROSITE" id="PS00041">
    <property type="entry name" value="HTH_ARAC_FAMILY_1"/>
    <property type="match status" value="1"/>
</dbReference>
<dbReference type="Gene3D" id="3.40.50.880">
    <property type="match status" value="1"/>
</dbReference>
<protein>
    <submittedName>
        <fullName evidence="5">AraC family transcriptional regulator</fullName>
    </submittedName>
</protein>
<gene>
    <name evidence="5" type="ORF">C1949_05470</name>
</gene>
<evidence type="ECO:0000256" key="2">
    <source>
        <dbReference type="ARBA" id="ARBA00023125"/>
    </source>
</evidence>
<dbReference type="Pfam" id="PF12833">
    <property type="entry name" value="HTH_18"/>
    <property type="match status" value="1"/>
</dbReference>
<dbReference type="CDD" id="cd03138">
    <property type="entry name" value="GATase1_AraC_2"/>
    <property type="match status" value="1"/>
</dbReference>
<dbReference type="InterPro" id="IPR018062">
    <property type="entry name" value="HTH_AraC-typ_CS"/>
</dbReference>
<dbReference type="InterPro" id="IPR009057">
    <property type="entry name" value="Homeodomain-like_sf"/>
</dbReference>
<evidence type="ECO:0000256" key="3">
    <source>
        <dbReference type="ARBA" id="ARBA00023163"/>
    </source>
</evidence>
<dbReference type="PRINTS" id="PR00032">
    <property type="entry name" value="HTHARAC"/>
</dbReference>
<sequence length="338" mass="38262">MPNQTAEPLRQVAILATDFTVTSTLSQARDVFYMASLNTGRQLGQGLTPGFEVLTVTPDGQPATGFSKDPIHAEASIVDVEPQLIILPSFWADFDLLQTQYPQICPWLQQQSQRGALIGAVALGAFWPAAGGLLDGREATTYWRFHDEYRQRFPAVELQRDKHLTDAGQVLCAAGISSARDLFVHLAERLCSPEVSRTLARDAYYEVQRNYTPGVIGFGGQKLHHDLPILQIQQWLEQHFAEKFRFEDVASRHGMSIRNFMRRFHQATGDKPLHYLQRLRIEMAKTLLVTSNQSIKTISYEIGYDDASFFARLFRQHTGMSPNQYRRAYLQGSREPTA</sequence>
<evidence type="ECO:0000313" key="5">
    <source>
        <dbReference type="EMBL" id="POB05216.1"/>
    </source>
</evidence>
<dbReference type="InterPro" id="IPR020449">
    <property type="entry name" value="Tscrpt_reg_AraC-type_HTH"/>
</dbReference>
<dbReference type="InterPro" id="IPR018060">
    <property type="entry name" value="HTH_AraC"/>
</dbReference>
<accession>A0A2P4EYF7</accession>
<proteinExistence type="predicted"/>
<dbReference type="EMBL" id="PPSK01000003">
    <property type="protein sequence ID" value="POB05216.1"/>
    <property type="molecule type" value="Genomic_DNA"/>
</dbReference>
<dbReference type="PANTHER" id="PTHR43130">
    <property type="entry name" value="ARAC-FAMILY TRANSCRIPTIONAL REGULATOR"/>
    <property type="match status" value="1"/>
</dbReference>
<dbReference type="SUPFAM" id="SSF46689">
    <property type="entry name" value="Homeodomain-like"/>
    <property type="match status" value="2"/>
</dbReference>
<keyword evidence="2" id="KW-0238">DNA-binding</keyword>
<dbReference type="PANTHER" id="PTHR43130:SF11">
    <property type="entry name" value="TRANSCRIPTIONAL REGULATORY PROTEIN"/>
    <property type="match status" value="1"/>
</dbReference>
<dbReference type="InterPro" id="IPR052158">
    <property type="entry name" value="INH-QAR"/>
</dbReference>
<dbReference type="InterPro" id="IPR029062">
    <property type="entry name" value="Class_I_gatase-like"/>
</dbReference>
<evidence type="ECO:0000313" key="6">
    <source>
        <dbReference type="Proteomes" id="UP000243451"/>
    </source>
</evidence>
<dbReference type="Proteomes" id="UP000243451">
    <property type="component" value="Unassembled WGS sequence"/>
</dbReference>
<organism evidence="5 6">
    <name type="scientific">Halopseudomonas oceani</name>
    <dbReference type="NCBI Taxonomy" id="1708783"/>
    <lineage>
        <taxon>Bacteria</taxon>
        <taxon>Pseudomonadati</taxon>
        <taxon>Pseudomonadota</taxon>
        <taxon>Gammaproteobacteria</taxon>
        <taxon>Pseudomonadales</taxon>
        <taxon>Pseudomonadaceae</taxon>
        <taxon>Halopseudomonas</taxon>
    </lineage>
</organism>
<dbReference type="GO" id="GO:0009893">
    <property type="term" value="P:positive regulation of metabolic process"/>
    <property type="evidence" value="ECO:0007669"/>
    <property type="project" value="UniProtKB-ARBA"/>
</dbReference>
<dbReference type="GO" id="GO:0003700">
    <property type="term" value="F:DNA-binding transcription factor activity"/>
    <property type="evidence" value="ECO:0007669"/>
    <property type="project" value="InterPro"/>
</dbReference>
<dbReference type="RefSeq" id="WP_104737451.1">
    <property type="nucleotide sequence ID" value="NZ_BMHR01000001.1"/>
</dbReference>
<keyword evidence="1" id="KW-0805">Transcription regulation</keyword>
<dbReference type="SUPFAM" id="SSF52317">
    <property type="entry name" value="Class I glutamine amidotransferase-like"/>
    <property type="match status" value="1"/>
</dbReference>
<dbReference type="Pfam" id="PF01965">
    <property type="entry name" value="DJ-1_PfpI"/>
    <property type="match status" value="1"/>
</dbReference>
<comment type="caution">
    <text evidence="5">The sequence shown here is derived from an EMBL/GenBank/DDBJ whole genome shotgun (WGS) entry which is preliminary data.</text>
</comment>
<dbReference type="GO" id="GO:0043565">
    <property type="term" value="F:sequence-specific DNA binding"/>
    <property type="evidence" value="ECO:0007669"/>
    <property type="project" value="InterPro"/>
</dbReference>
<dbReference type="Gene3D" id="1.10.10.60">
    <property type="entry name" value="Homeodomain-like"/>
    <property type="match status" value="2"/>
</dbReference>
<evidence type="ECO:0000256" key="1">
    <source>
        <dbReference type="ARBA" id="ARBA00023015"/>
    </source>
</evidence>
<dbReference type="InterPro" id="IPR002818">
    <property type="entry name" value="DJ-1/PfpI"/>
</dbReference>